<dbReference type="SUPFAM" id="SSF54593">
    <property type="entry name" value="Glyoxalase/Bleomycin resistance protein/Dihydroxybiphenyl dioxygenase"/>
    <property type="match status" value="1"/>
</dbReference>
<evidence type="ECO:0000259" key="1">
    <source>
        <dbReference type="PROSITE" id="PS51819"/>
    </source>
</evidence>
<gene>
    <name evidence="2" type="ORF">DHOM_10765</name>
</gene>
<dbReference type="InterPro" id="IPR037523">
    <property type="entry name" value="VOC_core"/>
</dbReference>
<comment type="caution">
    <text evidence="2">The sequence shown here is derived from an EMBL/GenBank/DDBJ whole genome shotgun (WGS) entry which is preliminary data.</text>
</comment>
<dbReference type="Proteomes" id="UP000030182">
    <property type="component" value="Unassembled WGS sequence"/>
</dbReference>
<dbReference type="RefSeq" id="WP_034372432.1">
    <property type="nucleotide sequence ID" value="NZ_KN323183.1"/>
</dbReference>
<feature type="domain" description="VOC" evidence="1">
    <location>
        <begin position="4"/>
        <end position="131"/>
    </location>
</feature>
<accession>A0ABR4SH19</accession>
<dbReference type="PROSITE" id="PS51819">
    <property type="entry name" value="VOC"/>
    <property type="match status" value="1"/>
</dbReference>
<organism evidence="2 3">
    <name type="scientific">Dermabacter hominis 1368</name>
    <dbReference type="NCBI Taxonomy" id="1450519"/>
    <lineage>
        <taxon>Bacteria</taxon>
        <taxon>Bacillati</taxon>
        <taxon>Actinomycetota</taxon>
        <taxon>Actinomycetes</taxon>
        <taxon>Micrococcales</taxon>
        <taxon>Dermabacteraceae</taxon>
        <taxon>Dermabacter</taxon>
    </lineage>
</organism>
<evidence type="ECO:0000313" key="3">
    <source>
        <dbReference type="Proteomes" id="UP000030182"/>
    </source>
</evidence>
<dbReference type="InterPro" id="IPR029068">
    <property type="entry name" value="Glyas_Bleomycin-R_OHBP_Dase"/>
</dbReference>
<sequence>MLNPVQHIELWTVDVNASAPSFDWLLPQLGWAADHSLDWQQGRTWRHPTGAYIVLEQSPAVAGPYDRMRAGLNHLALRIHDRSLLDRLRRECTEHGWSELFADRYPHAGGPQHTALFIENAEGFEIEVVTG</sequence>
<dbReference type="Gene3D" id="3.10.180.10">
    <property type="entry name" value="2,3-Dihydroxybiphenyl 1,2-Dioxygenase, domain 1"/>
    <property type="match status" value="1"/>
</dbReference>
<reference evidence="2 3" key="1">
    <citation type="submission" date="2014-01" db="EMBL/GenBank/DDBJ databases">
        <title>Draft genome sequence of the multidrug-resistant clinical isolate Dermabacter hominis 1368.</title>
        <authorList>
            <person name="Albersmeier A."/>
            <person name="Bomholt C."/>
            <person name="Glaub A."/>
            <person name="Ruckert C."/>
            <person name="Soriano F."/>
            <person name="Fernandez-Natal I."/>
            <person name="Tauch A."/>
        </authorList>
    </citation>
    <scope>NUCLEOTIDE SEQUENCE [LARGE SCALE GENOMIC DNA]</scope>
    <source>
        <strain evidence="2 3">1368</strain>
    </source>
</reference>
<protein>
    <submittedName>
        <fullName evidence="2">Glyoxalase</fullName>
    </submittedName>
</protein>
<name>A0ABR4SH19_9MICO</name>
<dbReference type="EMBL" id="JDRS01000025">
    <property type="protein sequence ID" value="KDS92474.1"/>
    <property type="molecule type" value="Genomic_DNA"/>
</dbReference>
<evidence type="ECO:0000313" key="2">
    <source>
        <dbReference type="EMBL" id="KDS92474.1"/>
    </source>
</evidence>
<keyword evidence="3" id="KW-1185">Reference proteome</keyword>
<proteinExistence type="predicted"/>